<protein>
    <recommendedName>
        <fullName evidence="3">F-box domain-containing protein</fullName>
    </recommendedName>
</protein>
<proteinExistence type="predicted"/>
<evidence type="ECO:0008006" key="3">
    <source>
        <dbReference type="Google" id="ProtNLM"/>
    </source>
</evidence>
<dbReference type="AlphaFoldDB" id="A0A8H3GVT1"/>
<reference evidence="1" key="1">
    <citation type="submission" date="2021-01" db="EMBL/GenBank/DDBJ databases">
        <authorList>
            <person name="Kaushik A."/>
        </authorList>
    </citation>
    <scope>NUCLEOTIDE SEQUENCE</scope>
    <source>
        <strain evidence="1">AG2-2IIIB</strain>
    </source>
</reference>
<gene>
    <name evidence="1" type="ORF">RDB_LOCUS111879</name>
</gene>
<sequence>MLLSVGFTRERSGLHTRVTISIPQIPDAPKLGCPRRVHEGRMPSTSPVGPINDLPDDLLTCIFDQVLKIIPTPGGPASRRNAEWQRFMGYPILVSHVCSRWRRIMIYSSTFWCRIYIYPQLFNRPKCVTLLETYLNRAGQNLLDILIFDSPHSSHPNIVDWVFNDLFLTFLGTTVPRAKYLTLKSENGLFTPGHPRSTLAVCLLKCTPGTLEELTVDVATDDYPVSQAADMSLDLPRRTLEELWRSTPIMRFNGYYPYAINTSDFGASRGLTELRLKGWHPITETTLIGILTASPQLRVVEVSMDIIGSLTKGAPIEPIYLEHLEIVKSGILNRPLTHQRQLRILLRLLKPGSKPLGLCISNPNQSSDPTFVCQPEVRAFLARSNIQKLCVHDLERRSHLVELLKLAPSVRALAIPALRSLEPDVGALPTEPSLDALYVIPSFLSLRPGSVPSPSSNWPTVEWLAETYHFKELTLWTQDFEFGYSREQLIPENLHTICSLVNVMAWEAPNPVQEWC</sequence>
<evidence type="ECO:0000313" key="2">
    <source>
        <dbReference type="Proteomes" id="UP000663843"/>
    </source>
</evidence>
<evidence type="ECO:0000313" key="1">
    <source>
        <dbReference type="EMBL" id="CAE6475573.1"/>
    </source>
</evidence>
<comment type="caution">
    <text evidence="1">The sequence shown here is derived from an EMBL/GenBank/DDBJ whole genome shotgun (WGS) entry which is preliminary data.</text>
</comment>
<name>A0A8H3GVT1_9AGAM</name>
<dbReference type="Proteomes" id="UP000663843">
    <property type="component" value="Unassembled WGS sequence"/>
</dbReference>
<accession>A0A8H3GVT1</accession>
<dbReference type="EMBL" id="CAJMWT010003626">
    <property type="protein sequence ID" value="CAE6475573.1"/>
    <property type="molecule type" value="Genomic_DNA"/>
</dbReference>
<organism evidence="1 2">
    <name type="scientific">Rhizoctonia solani</name>
    <dbReference type="NCBI Taxonomy" id="456999"/>
    <lineage>
        <taxon>Eukaryota</taxon>
        <taxon>Fungi</taxon>
        <taxon>Dikarya</taxon>
        <taxon>Basidiomycota</taxon>
        <taxon>Agaricomycotina</taxon>
        <taxon>Agaricomycetes</taxon>
        <taxon>Cantharellales</taxon>
        <taxon>Ceratobasidiaceae</taxon>
        <taxon>Rhizoctonia</taxon>
    </lineage>
</organism>